<keyword evidence="6 10" id="KW-0812">Transmembrane</keyword>
<dbReference type="Pfam" id="PF03748">
    <property type="entry name" value="FliL"/>
    <property type="match status" value="1"/>
</dbReference>
<evidence type="ECO:0000256" key="7">
    <source>
        <dbReference type="ARBA" id="ARBA00022779"/>
    </source>
</evidence>
<dbReference type="InterPro" id="IPR005503">
    <property type="entry name" value="FliL"/>
</dbReference>
<evidence type="ECO:0000256" key="4">
    <source>
        <dbReference type="ARBA" id="ARBA00022475"/>
    </source>
</evidence>
<dbReference type="Proteomes" id="UP000276984">
    <property type="component" value="Chromosome"/>
</dbReference>
<dbReference type="PANTHER" id="PTHR35091:SF2">
    <property type="entry name" value="FLAGELLAR PROTEIN FLIL"/>
    <property type="match status" value="1"/>
</dbReference>
<evidence type="ECO:0000313" key="12">
    <source>
        <dbReference type="EMBL" id="AYG94133.1"/>
    </source>
</evidence>
<keyword evidence="7 10" id="KW-0283">Flagellar rotation</keyword>
<reference evidence="12 13" key="1">
    <citation type="submission" date="2018-10" db="EMBL/GenBank/DDBJ databases">
        <title>Complete genome sequence of Brevundimonas naejangsanensis BRV3.</title>
        <authorList>
            <person name="Berrios L."/>
            <person name="Ely B."/>
        </authorList>
    </citation>
    <scope>NUCLEOTIDE SEQUENCE [LARGE SCALE GENOMIC DNA]</scope>
    <source>
        <strain evidence="12 13">BRV3</strain>
    </source>
</reference>
<evidence type="ECO:0000256" key="11">
    <source>
        <dbReference type="SAM" id="MobiDB-lite"/>
    </source>
</evidence>
<proteinExistence type="inferred from homology"/>
<keyword evidence="4" id="KW-1003">Cell membrane</keyword>
<feature type="region of interest" description="Disordered" evidence="11">
    <location>
        <begin position="15"/>
        <end position="35"/>
    </location>
</feature>
<evidence type="ECO:0000256" key="10">
    <source>
        <dbReference type="RuleBase" id="RU364125"/>
    </source>
</evidence>
<dbReference type="RefSeq" id="WP_121481291.1">
    <property type="nucleotide sequence ID" value="NZ_CP032707.1"/>
</dbReference>
<dbReference type="GO" id="GO:0071978">
    <property type="term" value="P:bacterial-type flagellum-dependent swarming motility"/>
    <property type="evidence" value="ECO:0007669"/>
    <property type="project" value="TreeGrafter"/>
</dbReference>
<evidence type="ECO:0000256" key="3">
    <source>
        <dbReference type="ARBA" id="ARBA00008281"/>
    </source>
</evidence>
<dbReference type="GO" id="GO:0005886">
    <property type="term" value="C:plasma membrane"/>
    <property type="evidence" value="ECO:0007669"/>
    <property type="project" value="UniProtKB-SubCell"/>
</dbReference>
<keyword evidence="12" id="KW-0282">Flagellum</keyword>
<sequence>MLKLKLGKKKSEAPIGDDANLPAVSEGEPGAEGEAASGKKKIPLLFIIIPAALVVLGGGGAAAFLIMKPKPAEAAGGHAAPAKAEKKKEGGGHGGGGKEGGEAAEGAGKIAAGPDGVTFYTLPDMIVNIQSVDGRPTYLKLRLTLEMKDAEVASRLQAEAPRLQDMFQGFLRELRPEDLAGSAGSFQLRAEILRRVNLIAAPGKVDAVLIEEMLVQ</sequence>
<evidence type="ECO:0000256" key="6">
    <source>
        <dbReference type="ARBA" id="ARBA00022692"/>
    </source>
</evidence>
<keyword evidence="12" id="KW-0969">Cilium</keyword>
<keyword evidence="8 10" id="KW-1133">Transmembrane helix</keyword>
<feature type="region of interest" description="Disordered" evidence="11">
    <location>
        <begin position="75"/>
        <end position="108"/>
    </location>
</feature>
<organism evidence="12 13">
    <name type="scientific">Brevundimonas naejangsanensis</name>
    <dbReference type="NCBI Taxonomy" id="588932"/>
    <lineage>
        <taxon>Bacteria</taxon>
        <taxon>Pseudomonadati</taxon>
        <taxon>Pseudomonadota</taxon>
        <taxon>Alphaproteobacteria</taxon>
        <taxon>Caulobacterales</taxon>
        <taxon>Caulobacteraceae</taxon>
        <taxon>Brevundimonas</taxon>
    </lineage>
</organism>
<dbReference type="GO" id="GO:0009425">
    <property type="term" value="C:bacterial-type flagellum basal body"/>
    <property type="evidence" value="ECO:0007669"/>
    <property type="project" value="InterPro"/>
</dbReference>
<keyword evidence="10" id="KW-0997">Cell inner membrane</keyword>
<dbReference type="AlphaFoldDB" id="A0A494RG86"/>
<keyword evidence="13" id="KW-1185">Reference proteome</keyword>
<keyword evidence="5 10" id="KW-0145">Chemotaxis</keyword>
<accession>A0A494RG86</accession>
<dbReference type="GO" id="GO:0006935">
    <property type="term" value="P:chemotaxis"/>
    <property type="evidence" value="ECO:0007669"/>
    <property type="project" value="UniProtKB-KW"/>
</dbReference>
<feature type="compositionally biased region" description="Low complexity" evidence="11">
    <location>
        <begin position="22"/>
        <end position="35"/>
    </location>
</feature>
<comment type="function">
    <text evidence="1 10">Controls the rotational direction of flagella during chemotaxis.</text>
</comment>
<evidence type="ECO:0000256" key="5">
    <source>
        <dbReference type="ARBA" id="ARBA00022500"/>
    </source>
</evidence>
<dbReference type="EMBL" id="CP032707">
    <property type="protein sequence ID" value="AYG94133.1"/>
    <property type="molecule type" value="Genomic_DNA"/>
</dbReference>
<keyword evidence="12" id="KW-0966">Cell projection</keyword>
<evidence type="ECO:0000256" key="8">
    <source>
        <dbReference type="ARBA" id="ARBA00022989"/>
    </source>
</evidence>
<gene>
    <name evidence="12" type="ORF">D8I30_02235</name>
</gene>
<comment type="subcellular location">
    <subcellularLocation>
        <location evidence="10">Cell inner membrane</location>
    </subcellularLocation>
    <subcellularLocation>
        <location evidence="2">Cell membrane</location>
        <topology evidence="2">Single-pass membrane protein</topology>
    </subcellularLocation>
</comment>
<protein>
    <recommendedName>
        <fullName evidence="10">Flagellar protein FliL</fullName>
    </recommendedName>
</protein>
<evidence type="ECO:0000313" key="13">
    <source>
        <dbReference type="Proteomes" id="UP000276984"/>
    </source>
</evidence>
<feature type="transmembrane region" description="Helical" evidence="10">
    <location>
        <begin position="44"/>
        <end position="67"/>
    </location>
</feature>
<name>A0A494RG86_9CAUL</name>
<comment type="similarity">
    <text evidence="3 10">Belongs to the FliL family.</text>
</comment>
<keyword evidence="9 10" id="KW-0472">Membrane</keyword>
<evidence type="ECO:0000256" key="1">
    <source>
        <dbReference type="ARBA" id="ARBA00002254"/>
    </source>
</evidence>
<dbReference type="PANTHER" id="PTHR35091">
    <property type="entry name" value="FLAGELLAR PROTEIN FLIL"/>
    <property type="match status" value="1"/>
</dbReference>
<evidence type="ECO:0000256" key="2">
    <source>
        <dbReference type="ARBA" id="ARBA00004162"/>
    </source>
</evidence>
<evidence type="ECO:0000256" key="9">
    <source>
        <dbReference type="ARBA" id="ARBA00023136"/>
    </source>
</evidence>
<dbReference type="OrthoDB" id="7304620at2"/>